<evidence type="ECO:0000313" key="1">
    <source>
        <dbReference type="EMBL" id="ONH94454.1"/>
    </source>
</evidence>
<protein>
    <submittedName>
        <fullName evidence="1">Uncharacterized protein</fullName>
    </submittedName>
</protein>
<keyword evidence="2" id="KW-1185">Reference proteome</keyword>
<name>A0A251N875_PRUPE</name>
<organism evidence="1 2">
    <name type="scientific">Prunus persica</name>
    <name type="common">Peach</name>
    <name type="synonym">Amygdalus persica</name>
    <dbReference type="NCBI Taxonomy" id="3760"/>
    <lineage>
        <taxon>Eukaryota</taxon>
        <taxon>Viridiplantae</taxon>
        <taxon>Streptophyta</taxon>
        <taxon>Embryophyta</taxon>
        <taxon>Tracheophyta</taxon>
        <taxon>Spermatophyta</taxon>
        <taxon>Magnoliopsida</taxon>
        <taxon>eudicotyledons</taxon>
        <taxon>Gunneridae</taxon>
        <taxon>Pentapetalae</taxon>
        <taxon>rosids</taxon>
        <taxon>fabids</taxon>
        <taxon>Rosales</taxon>
        <taxon>Rosaceae</taxon>
        <taxon>Amygdaloideae</taxon>
        <taxon>Amygdaleae</taxon>
        <taxon>Prunus</taxon>
    </lineage>
</organism>
<proteinExistence type="predicted"/>
<reference evidence="1 2" key="1">
    <citation type="journal article" date="2013" name="Nat. Genet.">
        <title>The high-quality draft genome of peach (Prunus persica) identifies unique patterns of genetic diversity, domestication and genome evolution.</title>
        <authorList>
            <consortium name="International Peach Genome Initiative"/>
            <person name="Verde I."/>
            <person name="Abbott A.G."/>
            <person name="Scalabrin S."/>
            <person name="Jung S."/>
            <person name="Shu S."/>
            <person name="Marroni F."/>
            <person name="Zhebentyayeva T."/>
            <person name="Dettori M.T."/>
            <person name="Grimwood J."/>
            <person name="Cattonaro F."/>
            <person name="Zuccolo A."/>
            <person name="Rossini L."/>
            <person name="Jenkins J."/>
            <person name="Vendramin E."/>
            <person name="Meisel L.A."/>
            <person name="Decroocq V."/>
            <person name="Sosinski B."/>
            <person name="Prochnik S."/>
            <person name="Mitros T."/>
            <person name="Policriti A."/>
            <person name="Cipriani G."/>
            <person name="Dondini L."/>
            <person name="Ficklin S."/>
            <person name="Goodstein D.M."/>
            <person name="Xuan P."/>
            <person name="Del Fabbro C."/>
            <person name="Aramini V."/>
            <person name="Copetti D."/>
            <person name="Gonzalez S."/>
            <person name="Horner D.S."/>
            <person name="Falchi R."/>
            <person name="Lucas S."/>
            <person name="Mica E."/>
            <person name="Maldonado J."/>
            <person name="Lazzari B."/>
            <person name="Bielenberg D."/>
            <person name="Pirona R."/>
            <person name="Miculan M."/>
            <person name="Barakat A."/>
            <person name="Testolin R."/>
            <person name="Stella A."/>
            <person name="Tartarini S."/>
            <person name="Tonutti P."/>
            <person name="Arus P."/>
            <person name="Orellana A."/>
            <person name="Wells C."/>
            <person name="Main D."/>
            <person name="Vizzotto G."/>
            <person name="Silva H."/>
            <person name="Salamini F."/>
            <person name="Schmutz J."/>
            <person name="Morgante M."/>
            <person name="Rokhsar D.S."/>
        </authorList>
    </citation>
    <scope>NUCLEOTIDE SEQUENCE [LARGE SCALE GENOMIC DNA]</scope>
    <source>
        <strain evidence="2">cv. Nemared</strain>
    </source>
</reference>
<accession>A0A251N875</accession>
<dbReference type="EMBL" id="CM007657">
    <property type="protein sequence ID" value="ONH94454.1"/>
    <property type="molecule type" value="Genomic_DNA"/>
</dbReference>
<dbReference type="Gramene" id="ONH94454">
    <property type="protein sequence ID" value="ONH94454"/>
    <property type="gene ID" value="PRUPE_7G017600"/>
</dbReference>
<dbReference type="Proteomes" id="UP000006882">
    <property type="component" value="Chromosome G7"/>
</dbReference>
<gene>
    <name evidence="1" type="ORF">PRUPE_7G017600</name>
</gene>
<dbReference type="AlphaFoldDB" id="A0A251N875"/>
<evidence type="ECO:0000313" key="2">
    <source>
        <dbReference type="Proteomes" id="UP000006882"/>
    </source>
</evidence>
<sequence>MFKWVVLVGYIIVEKYVWSKIKILGLKSSSRCANTTEPPTPLAHNLHGLQSYQQYNLPSAIHKKDIGEQIQLLPTVLPPLG</sequence>